<dbReference type="SUPFAM" id="SSF54001">
    <property type="entry name" value="Cysteine proteinases"/>
    <property type="match status" value="1"/>
</dbReference>
<dbReference type="InterPro" id="IPR007921">
    <property type="entry name" value="CHAP_dom"/>
</dbReference>
<accession>A0A9Q3Z0M5</accession>
<dbReference type="InterPro" id="IPR038765">
    <property type="entry name" value="Papain-like_cys_pep_sf"/>
</dbReference>
<feature type="domain" description="Peptidase C51" evidence="1">
    <location>
        <begin position="20"/>
        <end position="82"/>
    </location>
</feature>
<evidence type="ECO:0000313" key="3">
    <source>
        <dbReference type="Proteomes" id="UP000813637"/>
    </source>
</evidence>
<evidence type="ECO:0000259" key="1">
    <source>
        <dbReference type="Pfam" id="PF05257"/>
    </source>
</evidence>
<gene>
    <name evidence="2" type="ORF">G8S53_08535</name>
</gene>
<organism evidence="2 3">
    <name type="scientific">Clostridium botulinum C</name>
    <dbReference type="NCBI Taxonomy" id="36828"/>
    <lineage>
        <taxon>Bacteria</taxon>
        <taxon>Bacillati</taxon>
        <taxon>Bacillota</taxon>
        <taxon>Clostridia</taxon>
        <taxon>Eubacteriales</taxon>
        <taxon>Clostridiaceae</taxon>
        <taxon>Clostridium</taxon>
    </lineage>
</organism>
<dbReference type="AlphaFoldDB" id="A0A9Q3Z0M5"/>
<reference evidence="2" key="1">
    <citation type="submission" date="2020-02" db="EMBL/GenBank/DDBJ databases">
        <authorList>
            <person name="Fillo S."/>
            <person name="Giordani F."/>
            <person name="Tonon E."/>
            <person name="Drigo I."/>
            <person name="Anselmo A."/>
            <person name="Fortunato A."/>
            <person name="Bano L."/>
            <person name="Lista F."/>
        </authorList>
    </citation>
    <scope>NUCLEOTIDE SEQUENCE</scope>
    <source>
        <strain evidence="2">IZSVe-TV_9877_3_12</strain>
    </source>
</reference>
<name>A0A9Q3Z0M5_CLOBO</name>
<sequence>MQLFESVYTIESPDILSTYVSRYAKCSSGTQWYSLKGRYRTRESCYIPKTGDVIFFNKNNGIHHTGIVVSYSGGTVYTIEGNSSNAVSKRITH</sequence>
<dbReference type="RefSeq" id="WP_153246406.1">
    <property type="nucleotide sequence ID" value="NZ_JAAMYB010000008.1"/>
</dbReference>
<dbReference type="EMBL" id="JAAMYB010000008">
    <property type="protein sequence ID" value="MCD3195325.1"/>
    <property type="molecule type" value="Genomic_DNA"/>
</dbReference>
<evidence type="ECO:0000313" key="2">
    <source>
        <dbReference type="EMBL" id="MCD3195325.1"/>
    </source>
</evidence>
<comment type="caution">
    <text evidence="2">The sequence shown here is derived from an EMBL/GenBank/DDBJ whole genome shotgun (WGS) entry which is preliminary data.</text>
</comment>
<dbReference type="Proteomes" id="UP000813637">
    <property type="component" value="Unassembled WGS sequence"/>
</dbReference>
<dbReference type="Pfam" id="PF05257">
    <property type="entry name" value="CHAP"/>
    <property type="match status" value="1"/>
</dbReference>
<proteinExistence type="predicted"/>
<reference evidence="2" key="2">
    <citation type="journal article" date="2021" name="Microorganisms">
        <title>Extensive Genome Exploration of Clostridium botulinum Group III Field Strains.</title>
        <authorList>
            <person name="Fillo S."/>
            <person name="Giordani F."/>
            <person name="Tonon E."/>
            <person name="Drigo I."/>
            <person name="Anselmo A."/>
            <person name="Fortunato A."/>
            <person name="Lista F."/>
            <person name="Bano L."/>
        </authorList>
    </citation>
    <scope>NUCLEOTIDE SEQUENCE</scope>
    <source>
        <strain evidence="2">IZSVe-TV_9877_3_12</strain>
    </source>
</reference>
<protein>
    <submittedName>
        <fullName evidence="2">CHAP domain-containing protein</fullName>
    </submittedName>
</protein>